<dbReference type="AlphaFoldDB" id="A0A5K1I9P2"/>
<dbReference type="SUPFAM" id="SSF47413">
    <property type="entry name" value="lambda repressor-like DNA-binding domains"/>
    <property type="match status" value="1"/>
</dbReference>
<dbReference type="CDD" id="cd00093">
    <property type="entry name" value="HTH_XRE"/>
    <property type="match status" value="1"/>
</dbReference>
<organism evidence="2 3">
    <name type="scientific">Halomonas lysinitropha</name>
    <dbReference type="NCBI Taxonomy" id="2607506"/>
    <lineage>
        <taxon>Bacteria</taxon>
        <taxon>Pseudomonadati</taxon>
        <taxon>Pseudomonadota</taxon>
        <taxon>Gammaproteobacteria</taxon>
        <taxon>Oceanospirillales</taxon>
        <taxon>Halomonadaceae</taxon>
        <taxon>Halomonas</taxon>
    </lineage>
</organism>
<sequence length="97" mass="11237">MAIEYYDSVWDAIEDTPEEALNMRLRSELMAKIADRVREWRITQTEAAHRLGITQPRLNDLLNGRINKFSLDALVNLTGPAHFRLELEIEDEKEVAV</sequence>
<dbReference type="InterPro" id="IPR039554">
    <property type="entry name" value="HigA2-like_HTH"/>
</dbReference>
<reference evidence="2 3" key="1">
    <citation type="submission" date="2019-09" db="EMBL/GenBank/DDBJ databases">
        <authorList>
            <person name="Criscuolo A."/>
        </authorList>
    </citation>
    <scope>NUCLEOTIDE SEQUENCE [LARGE SCALE GENOMIC DNA]</scope>
    <source>
        <strain evidence="3">3(2)</strain>
    </source>
</reference>
<name>A0A5K1I9P2_9GAMM</name>
<dbReference type="EMBL" id="CABVOU010000046">
    <property type="protein sequence ID" value="VVZ97097.1"/>
    <property type="molecule type" value="Genomic_DNA"/>
</dbReference>
<dbReference type="Proteomes" id="UP000326725">
    <property type="component" value="Unassembled WGS sequence"/>
</dbReference>
<protein>
    <recommendedName>
        <fullName evidence="1">HigA2-like helix-turn-helix domain-containing protein</fullName>
    </recommendedName>
</protein>
<dbReference type="GO" id="GO:0003677">
    <property type="term" value="F:DNA binding"/>
    <property type="evidence" value="ECO:0007669"/>
    <property type="project" value="InterPro"/>
</dbReference>
<feature type="domain" description="HigA2-like helix-turn-helix" evidence="1">
    <location>
        <begin position="14"/>
        <end position="90"/>
    </location>
</feature>
<proteinExistence type="predicted"/>
<dbReference type="RefSeq" id="WP_151444911.1">
    <property type="nucleotide sequence ID" value="NZ_CABVOU010000046.1"/>
</dbReference>
<dbReference type="Pfam" id="PF13744">
    <property type="entry name" value="HTH_37"/>
    <property type="match status" value="1"/>
</dbReference>
<evidence type="ECO:0000313" key="3">
    <source>
        <dbReference type="Proteomes" id="UP000326725"/>
    </source>
</evidence>
<evidence type="ECO:0000259" key="1">
    <source>
        <dbReference type="Pfam" id="PF13744"/>
    </source>
</evidence>
<accession>A0A5K1I9P2</accession>
<dbReference type="Gene3D" id="1.10.260.40">
    <property type="entry name" value="lambda repressor-like DNA-binding domains"/>
    <property type="match status" value="1"/>
</dbReference>
<dbReference type="InterPro" id="IPR010982">
    <property type="entry name" value="Lambda_DNA-bd_dom_sf"/>
</dbReference>
<gene>
    <name evidence="2" type="ORF">HALO32_03213</name>
</gene>
<keyword evidence="3" id="KW-1185">Reference proteome</keyword>
<dbReference type="InterPro" id="IPR001387">
    <property type="entry name" value="Cro/C1-type_HTH"/>
</dbReference>
<evidence type="ECO:0000313" key="2">
    <source>
        <dbReference type="EMBL" id="VVZ97097.1"/>
    </source>
</evidence>